<accession>A0ABW2L2Z9</accession>
<reference evidence="3" key="1">
    <citation type="journal article" date="2019" name="Int. J. Syst. Evol. Microbiol.">
        <title>The Global Catalogue of Microorganisms (GCM) 10K type strain sequencing project: providing services to taxonomists for standard genome sequencing and annotation.</title>
        <authorList>
            <consortium name="The Broad Institute Genomics Platform"/>
            <consortium name="The Broad Institute Genome Sequencing Center for Infectious Disease"/>
            <person name="Wu L."/>
            <person name="Ma J."/>
        </authorList>
    </citation>
    <scope>NUCLEOTIDE SEQUENCE [LARGE SCALE GENOMIC DNA]</scope>
    <source>
        <strain evidence="3">CGMCC 4.1467</strain>
    </source>
</reference>
<dbReference type="SUPFAM" id="SSF55785">
    <property type="entry name" value="PYP-like sensor domain (PAS domain)"/>
    <property type="match status" value="1"/>
</dbReference>
<keyword evidence="3" id="KW-1185">Reference proteome</keyword>
<dbReference type="Proteomes" id="UP001596472">
    <property type="component" value="Unassembled WGS sequence"/>
</dbReference>
<dbReference type="EMBL" id="JBHTBS010000002">
    <property type="protein sequence ID" value="MFC7336719.1"/>
    <property type="molecule type" value="Genomic_DNA"/>
</dbReference>
<dbReference type="InterPro" id="IPR035965">
    <property type="entry name" value="PAS-like_dom_sf"/>
</dbReference>
<sequence>MDHPSQVNRHQAAHAKLILESYRQLTGRELIPSGPDPAQRLFVAPIFVASHSSAEDPIFTYGNRTALDLFEMTWEEFISTPSRFTAEAPLRSERQRLLDQVAERGFIDDYSGIRVSKTGQRFEIQRATVWNLISATGKLVGQAATFKEWTPLEP</sequence>
<evidence type="ECO:0000313" key="3">
    <source>
        <dbReference type="Proteomes" id="UP001596472"/>
    </source>
</evidence>
<evidence type="ECO:0000313" key="2">
    <source>
        <dbReference type="EMBL" id="MFC7336719.1"/>
    </source>
</evidence>
<organism evidence="2 3">
    <name type="scientific">Haloferula chungangensis</name>
    <dbReference type="NCBI Taxonomy" id="1048331"/>
    <lineage>
        <taxon>Bacteria</taxon>
        <taxon>Pseudomonadati</taxon>
        <taxon>Verrucomicrobiota</taxon>
        <taxon>Verrucomicrobiia</taxon>
        <taxon>Verrucomicrobiales</taxon>
        <taxon>Verrucomicrobiaceae</taxon>
        <taxon>Haloferula</taxon>
    </lineage>
</organism>
<proteinExistence type="predicted"/>
<feature type="domain" description="MEKHLA" evidence="1">
    <location>
        <begin position="13"/>
        <end position="150"/>
    </location>
</feature>
<evidence type="ECO:0000259" key="1">
    <source>
        <dbReference type="Pfam" id="PF08670"/>
    </source>
</evidence>
<name>A0ABW2L2Z9_9BACT</name>
<comment type="caution">
    <text evidence="2">The sequence shown here is derived from an EMBL/GenBank/DDBJ whole genome shotgun (WGS) entry which is preliminary data.</text>
</comment>
<dbReference type="RefSeq" id="WP_379710299.1">
    <property type="nucleotide sequence ID" value="NZ_JBHTBS010000002.1"/>
</dbReference>
<dbReference type="InterPro" id="IPR013978">
    <property type="entry name" value="MEKHLA"/>
</dbReference>
<dbReference type="Pfam" id="PF08670">
    <property type="entry name" value="MEKHLA"/>
    <property type="match status" value="1"/>
</dbReference>
<gene>
    <name evidence="2" type="ORF">ACFQY0_05990</name>
</gene>
<protein>
    <submittedName>
        <fullName evidence="2">MEKHLA domain-containing protein</fullName>
    </submittedName>
</protein>